<dbReference type="EMBL" id="APND01000002">
    <property type="protein sequence ID" value="MES1928989.1"/>
    <property type="molecule type" value="Genomic_DNA"/>
</dbReference>
<sequence length="207" mass="22462">MTDSSLRSLPTPALGAAEIALNRYLGSDPRALSLCGALAGRSLELRFSDLGLRLVFIAESHGMQLRGAPETEADVCLTGTASSFGRILFSGGREGITGGGLRIEGDVGVAQRFADLFASVDFDLTDFIDARLGPVPAYFIGKGLKQARALFARAAQELPEQTAEYLREETRDVIGGWEHEKFMTEVETLRDDAERLAARVRRLEGTR</sequence>
<evidence type="ECO:0000256" key="1">
    <source>
        <dbReference type="HAMAP-Rule" id="MF_02215"/>
    </source>
</evidence>
<feature type="coiled-coil region" evidence="2">
    <location>
        <begin position="179"/>
        <end position="206"/>
    </location>
</feature>
<evidence type="ECO:0000256" key="2">
    <source>
        <dbReference type="SAM" id="Coils"/>
    </source>
</evidence>
<comment type="caution">
    <text evidence="4">The sequence shown here is derived from an EMBL/GenBank/DDBJ whole genome shotgun (WGS) entry which is preliminary data.</text>
</comment>
<dbReference type="InterPro" id="IPR036527">
    <property type="entry name" value="SCP2_sterol-bd_dom_sf"/>
</dbReference>
<organism evidence="4 5">
    <name type="scientific">Salinisphaera dokdonensis CL-ES53</name>
    <dbReference type="NCBI Taxonomy" id="1304272"/>
    <lineage>
        <taxon>Bacteria</taxon>
        <taxon>Pseudomonadati</taxon>
        <taxon>Pseudomonadota</taxon>
        <taxon>Gammaproteobacteria</taxon>
        <taxon>Salinisphaerales</taxon>
        <taxon>Salinisphaeraceae</taxon>
        <taxon>Salinisphaera</taxon>
    </lineage>
</organism>
<dbReference type="Pfam" id="PF02036">
    <property type="entry name" value="SCP2"/>
    <property type="match status" value="1"/>
</dbReference>
<keyword evidence="1" id="KW-0831">Ubiquinone biosynthesis</keyword>
<gene>
    <name evidence="1" type="primary">ubiJ</name>
    <name evidence="4" type="ORF">SADO_07032</name>
</gene>
<keyword evidence="5" id="KW-1185">Reference proteome</keyword>
<comment type="subcellular location">
    <subcellularLocation>
        <location evidence="1">Cytoplasm</location>
    </subcellularLocation>
</comment>
<dbReference type="PANTHER" id="PTHR38693:SF1">
    <property type="entry name" value="UBIQUINONE BIOSYNTHESIS ACCESSORY FACTOR UBIJ"/>
    <property type="match status" value="1"/>
</dbReference>
<dbReference type="InterPro" id="IPR038989">
    <property type="entry name" value="UbiJ"/>
</dbReference>
<name>A0ABV2B0T1_9GAMM</name>
<dbReference type="InterPro" id="IPR003033">
    <property type="entry name" value="SCP2_sterol-bd_dom"/>
</dbReference>
<comment type="pathway">
    <text evidence="1">Cofactor biosynthesis; ubiquinone biosynthesis.</text>
</comment>
<keyword evidence="2" id="KW-0175">Coiled coil</keyword>
<comment type="function">
    <text evidence="1">Required for ubiquinone (coenzyme Q) biosynthesis. Binds hydrophobic ubiquinone biosynthetic intermediates via its SCP2 domain and is essential for the stability of the Ubi complex. May constitute a docking platform where Ubi enzymes assemble and access their SCP2-bound polyprenyl substrates.</text>
</comment>
<evidence type="ECO:0000259" key="3">
    <source>
        <dbReference type="Pfam" id="PF02036"/>
    </source>
</evidence>
<feature type="domain" description="SCP2" evidence="3">
    <location>
        <begin position="21"/>
        <end position="117"/>
    </location>
</feature>
<reference evidence="4 5" key="1">
    <citation type="submission" date="2013-03" db="EMBL/GenBank/DDBJ databases">
        <title>Salinisphaera dokdonensis CL-ES53 Genome Sequencing.</title>
        <authorList>
            <person name="Li C."/>
            <person name="Lai Q."/>
            <person name="Shao Z."/>
        </authorList>
    </citation>
    <scope>NUCLEOTIDE SEQUENCE [LARGE SCALE GENOMIC DNA]</scope>
    <source>
        <strain evidence="4 5">CL-ES53</strain>
    </source>
</reference>
<dbReference type="SUPFAM" id="SSF55718">
    <property type="entry name" value="SCP-like"/>
    <property type="match status" value="1"/>
</dbReference>
<accession>A0ABV2B0T1</accession>
<comment type="similarity">
    <text evidence="1">Belongs to the UbiJ family.</text>
</comment>
<dbReference type="HAMAP" id="MF_02215">
    <property type="entry name" value="UbiJ"/>
    <property type="match status" value="1"/>
</dbReference>
<evidence type="ECO:0000313" key="4">
    <source>
        <dbReference type="EMBL" id="MES1928989.1"/>
    </source>
</evidence>
<protein>
    <recommendedName>
        <fullName evidence="1">Ubiquinone biosynthesis accessory factor UbiJ</fullName>
    </recommendedName>
</protein>
<dbReference type="Proteomes" id="UP001460888">
    <property type="component" value="Unassembled WGS sequence"/>
</dbReference>
<dbReference type="PANTHER" id="PTHR38693">
    <property type="entry name" value="UBIQUINONE BIOSYNTHESIS PROTEIN UBIJ"/>
    <property type="match status" value="1"/>
</dbReference>
<dbReference type="RefSeq" id="WP_353110460.1">
    <property type="nucleotide sequence ID" value="NZ_APND01000002.1"/>
</dbReference>
<evidence type="ECO:0000313" key="5">
    <source>
        <dbReference type="Proteomes" id="UP001460888"/>
    </source>
</evidence>
<proteinExistence type="inferred from homology"/>
<keyword evidence="1" id="KW-0963">Cytoplasm</keyword>